<protein>
    <submittedName>
        <fullName evidence="3">NAD(P)-binding protein</fullName>
    </submittedName>
</protein>
<dbReference type="SUPFAM" id="SSF51735">
    <property type="entry name" value="NAD(P)-binding Rossmann-fold domains"/>
    <property type="match status" value="1"/>
</dbReference>
<dbReference type="InterPro" id="IPR011032">
    <property type="entry name" value="GroES-like_sf"/>
</dbReference>
<dbReference type="GO" id="GO:0016628">
    <property type="term" value="F:oxidoreductase activity, acting on the CH-CH group of donors, NAD or NADP as acceptor"/>
    <property type="evidence" value="ECO:0007669"/>
    <property type="project" value="InterPro"/>
</dbReference>
<dbReference type="AlphaFoldDB" id="A0A3N4KCK2"/>
<reference evidence="3 4" key="1">
    <citation type="journal article" date="2018" name="Nat. Ecol. Evol.">
        <title>Pezizomycetes genomes reveal the molecular basis of ectomycorrhizal truffle lifestyle.</title>
        <authorList>
            <person name="Murat C."/>
            <person name="Payen T."/>
            <person name="Noel B."/>
            <person name="Kuo A."/>
            <person name="Morin E."/>
            <person name="Chen J."/>
            <person name="Kohler A."/>
            <person name="Krizsan K."/>
            <person name="Balestrini R."/>
            <person name="Da Silva C."/>
            <person name="Montanini B."/>
            <person name="Hainaut M."/>
            <person name="Levati E."/>
            <person name="Barry K.W."/>
            <person name="Belfiori B."/>
            <person name="Cichocki N."/>
            <person name="Clum A."/>
            <person name="Dockter R.B."/>
            <person name="Fauchery L."/>
            <person name="Guy J."/>
            <person name="Iotti M."/>
            <person name="Le Tacon F."/>
            <person name="Lindquist E.A."/>
            <person name="Lipzen A."/>
            <person name="Malagnac F."/>
            <person name="Mello A."/>
            <person name="Molinier V."/>
            <person name="Miyauchi S."/>
            <person name="Poulain J."/>
            <person name="Riccioni C."/>
            <person name="Rubini A."/>
            <person name="Sitrit Y."/>
            <person name="Splivallo R."/>
            <person name="Traeger S."/>
            <person name="Wang M."/>
            <person name="Zifcakova L."/>
            <person name="Wipf D."/>
            <person name="Zambonelli A."/>
            <person name="Paolocci F."/>
            <person name="Nowrousian M."/>
            <person name="Ottonello S."/>
            <person name="Baldrian P."/>
            <person name="Spatafora J.W."/>
            <person name="Henrissat B."/>
            <person name="Nagy L.G."/>
            <person name="Aury J.M."/>
            <person name="Wincker P."/>
            <person name="Grigoriev I.V."/>
            <person name="Bonfante P."/>
            <person name="Martin F.M."/>
        </authorList>
    </citation>
    <scope>NUCLEOTIDE SEQUENCE [LARGE SCALE GENOMIC DNA]</scope>
    <source>
        <strain evidence="3 4">CCBAS932</strain>
    </source>
</reference>
<dbReference type="FunCoup" id="A0A3N4KCK2">
    <property type="interactions" value="385"/>
</dbReference>
<dbReference type="PANTHER" id="PTHR43205">
    <property type="entry name" value="PROSTAGLANDIN REDUCTASE"/>
    <property type="match status" value="1"/>
</dbReference>
<dbReference type="InterPro" id="IPR045010">
    <property type="entry name" value="MDR_fam"/>
</dbReference>
<dbReference type="Gene3D" id="3.90.180.10">
    <property type="entry name" value="Medium-chain alcohol dehydrogenases, catalytic domain"/>
    <property type="match status" value="1"/>
</dbReference>
<evidence type="ECO:0000256" key="1">
    <source>
        <dbReference type="ARBA" id="ARBA00023002"/>
    </source>
</evidence>
<dbReference type="Proteomes" id="UP000277580">
    <property type="component" value="Unassembled WGS sequence"/>
</dbReference>
<name>A0A3N4KCK2_9PEZI</name>
<dbReference type="FunFam" id="3.40.50.720:FF:000121">
    <property type="entry name" value="Prostaglandin reductase 2"/>
    <property type="match status" value="1"/>
</dbReference>
<evidence type="ECO:0000313" key="3">
    <source>
        <dbReference type="EMBL" id="RPB08220.1"/>
    </source>
</evidence>
<dbReference type="SUPFAM" id="SSF50129">
    <property type="entry name" value="GroES-like"/>
    <property type="match status" value="1"/>
</dbReference>
<evidence type="ECO:0000259" key="2">
    <source>
        <dbReference type="SMART" id="SM00829"/>
    </source>
</evidence>
<dbReference type="InterPro" id="IPR036291">
    <property type="entry name" value="NAD(P)-bd_dom_sf"/>
</dbReference>
<evidence type="ECO:0000313" key="4">
    <source>
        <dbReference type="Proteomes" id="UP000277580"/>
    </source>
</evidence>
<proteinExistence type="predicted"/>
<dbReference type="CDD" id="cd05288">
    <property type="entry name" value="PGDH"/>
    <property type="match status" value="1"/>
</dbReference>
<dbReference type="OrthoDB" id="809632at2759"/>
<accession>A0A3N4KCK2</accession>
<dbReference type="InParanoid" id="A0A3N4KCK2"/>
<sequence>MVQNKAIVFKSVPHGYPNSDNLRLETLSVDLDAVPAGGMILKNGVVSFDPYMRGRMRPAETKSYSAAFALNAPIDSAGVSKVVKSDSPDFKVGDIVTGHVGMEEYAVVPKERLGGFKVLDNKEGLPPSYYLGILGMPGLTAYSSFYEIGKPKKGETIFVSAASGAVGAIVGQLAKREGLRVVGSAGTDEKVAFLKSELGFDAAFNYKTESPFAALKKHAPEGIDIYYDNVGGETLDAALDAAKDFARFIECGMISQYNLKSKDEIYGLKNTMQIVAKRLTIRGFIVSDKDFGPKYSKEHQENIRKWLVNKEFVYRETVTEGLENAVDGFVGMLKGENFGKASLKIADLE</sequence>
<dbReference type="PANTHER" id="PTHR43205:SF7">
    <property type="entry name" value="PROSTAGLANDIN REDUCTASE 1"/>
    <property type="match status" value="1"/>
</dbReference>
<dbReference type="SMART" id="SM00829">
    <property type="entry name" value="PKS_ER"/>
    <property type="match status" value="1"/>
</dbReference>
<organism evidence="3 4">
    <name type="scientific">Morchella conica CCBAS932</name>
    <dbReference type="NCBI Taxonomy" id="1392247"/>
    <lineage>
        <taxon>Eukaryota</taxon>
        <taxon>Fungi</taxon>
        <taxon>Dikarya</taxon>
        <taxon>Ascomycota</taxon>
        <taxon>Pezizomycotina</taxon>
        <taxon>Pezizomycetes</taxon>
        <taxon>Pezizales</taxon>
        <taxon>Morchellaceae</taxon>
        <taxon>Morchella</taxon>
    </lineage>
</organism>
<dbReference type="InterPro" id="IPR013149">
    <property type="entry name" value="ADH-like_C"/>
</dbReference>
<dbReference type="Gene3D" id="3.40.50.720">
    <property type="entry name" value="NAD(P)-binding Rossmann-like Domain"/>
    <property type="match status" value="1"/>
</dbReference>
<dbReference type="InterPro" id="IPR020843">
    <property type="entry name" value="ER"/>
</dbReference>
<dbReference type="Pfam" id="PF00107">
    <property type="entry name" value="ADH_zinc_N"/>
    <property type="match status" value="1"/>
</dbReference>
<dbReference type="InterPro" id="IPR041694">
    <property type="entry name" value="ADH_N_2"/>
</dbReference>
<keyword evidence="4" id="KW-1185">Reference proteome</keyword>
<gene>
    <name evidence="3" type="ORF">P167DRAFT_528833</name>
</gene>
<keyword evidence="1" id="KW-0560">Oxidoreductase</keyword>
<dbReference type="Pfam" id="PF16884">
    <property type="entry name" value="ADH_N_2"/>
    <property type="match status" value="1"/>
</dbReference>
<dbReference type="STRING" id="1392247.A0A3N4KCK2"/>
<feature type="domain" description="Enoyl reductase (ER)" evidence="2">
    <location>
        <begin position="18"/>
        <end position="343"/>
    </location>
</feature>
<dbReference type="EMBL" id="ML119166">
    <property type="protein sequence ID" value="RPB08220.1"/>
    <property type="molecule type" value="Genomic_DNA"/>
</dbReference>